<comment type="caution">
    <text evidence="4">The sequence shown here is derived from an EMBL/GenBank/DDBJ whole genome shotgun (WGS) entry which is preliminary data.</text>
</comment>
<protein>
    <submittedName>
        <fullName evidence="4">Putative acyl carrier protein</fullName>
    </submittedName>
</protein>
<dbReference type="SUPFAM" id="SSF47336">
    <property type="entry name" value="ACP-like"/>
    <property type="match status" value="1"/>
</dbReference>
<dbReference type="STRING" id="1035195.HMPREF9997_01781"/>
<feature type="domain" description="Carrier" evidence="3">
    <location>
        <begin position="10"/>
        <end position="85"/>
    </location>
</feature>
<sequence>MGEQHKATEQGPNAAVAQIIAKAAGVEAEDIGPEKRLVEDLGIDSLTAITLAVQLEQSTKVRIEESDAQMFRTVGDIYAFLSSRP</sequence>
<dbReference type="EMBL" id="AMEM01000023">
    <property type="protein sequence ID" value="EKX89537.1"/>
    <property type="molecule type" value="Genomic_DNA"/>
</dbReference>
<dbReference type="eggNOG" id="COG0236">
    <property type="taxonomic scope" value="Bacteria"/>
</dbReference>
<dbReference type="InterPro" id="IPR009081">
    <property type="entry name" value="PP-bd_ACP"/>
</dbReference>
<evidence type="ECO:0000259" key="3">
    <source>
        <dbReference type="PROSITE" id="PS50075"/>
    </source>
</evidence>
<proteinExistence type="predicted"/>
<dbReference type="AlphaFoldDB" id="L1ME66"/>
<evidence type="ECO:0000256" key="1">
    <source>
        <dbReference type="ARBA" id="ARBA00022450"/>
    </source>
</evidence>
<dbReference type="InterPro" id="IPR036736">
    <property type="entry name" value="ACP-like_sf"/>
</dbReference>
<gene>
    <name evidence="4" type="ORF">HMPREF9997_01781</name>
</gene>
<evidence type="ECO:0000313" key="5">
    <source>
        <dbReference type="Proteomes" id="UP000010445"/>
    </source>
</evidence>
<evidence type="ECO:0000313" key="4">
    <source>
        <dbReference type="EMBL" id="EKX89537.1"/>
    </source>
</evidence>
<evidence type="ECO:0000256" key="2">
    <source>
        <dbReference type="ARBA" id="ARBA00022553"/>
    </source>
</evidence>
<dbReference type="Gene3D" id="1.10.1200.10">
    <property type="entry name" value="ACP-like"/>
    <property type="match status" value="1"/>
</dbReference>
<dbReference type="PROSITE" id="PS00012">
    <property type="entry name" value="PHOSPHOPANTETHEINE"/>
    <property type="match status" value="1"/>
</dbReference>
<dbReference type="Pfam" id="PF00550">
    <property type="entry name" value="PP-binding"/>
    <property type="match status" value="1"/>
</dbReference>
<reference evidence="4 5" key="1">
    <citation type="submission" date="2012-05" db="EMBL/GenBank/DDBJ databases">
        <authorList>
            <person name="Weinstock G."/>
            <person name="Sodergren E."/>
            <person name="Lobos E.A."/>
            <person name="Fulton L."/>
            <person name="Fulton R."/>
            <person name="Courtney L."/>
            <person name="Fronick C."/>
            <person name="O'Laughlin M."/>
            <person name="Godfrey J."/>
            <person name="Wilson R.M."/>
            <person name="Miner T."/>
            <person name="Farmer C."/>
            <person name="Delehaunty K."/>
            <person name="Cordes M."/>
            <person name="Minx P."/>
            <person name="Tomlinson C."/>
            <person name="Chen J."/>
            <person name="Wollam A."/>
            <person name="Pepin K.H."/>
            <person name="Bhonagiri V."/>
            <person name="Zhang X."/>
            <person name="Suruliraj S."/>
            <person name="Warren W."/>
            <person name="Mitreva M."/>
            <person name="Mardis E.R."/>
            <person name="Wilson R.K."/>
        </authorList>
    </citation>
    <scope>NUCLEOTIDE SEQUENCE [LARGE SCALE GENOMIC DNA]</scope>
    <source>
        <strain evidence="4 5">F0235</strain>
    </source>
</reference>
<dbReference type="HOGENOM" id="CLU_108696_5_4_11"/>
<keyword evidence="5" id="KW-1185">Reference proteome</keyword>
<dbReference type="OrthoDB" id="4410746at2"/>
<dbReference type="RefSeq" id="WP_006064008.1">
    <property type="nucleotide sequence ID" value="NZ_KB290831.1"/>
</dbReference>
<dbReference type="Proteomes" id="UP000010445">
    <property type="component" value="Unassembled WGS sequence"/>
</dbReference>
<accession>L1ME66</accession>
<dbReference type="PATRIC" id="fig|1035195.3.peg.1612"/>
<name>L1ME66_9CORY</name>
<dbReference type="InterPro" id="IPR006162">
    <property type="entry name" value="Ppantetheine_attach_site"/>
</dbReference>
<organism evidence="4 5">
    <name type="scientific">Corynebacterium durum F0235</name>
    <dbReference type="NCBI Taxonomy" id="1035195"/>
    <lineage>
        <taxon>Bacteria</taxon>
        <taxon>Bacillati</taxon>
        <taxon>Actinomycetota</taxon>
        <taxon>Actinomycetes</taxon>
        <taxon>Mycobacteriales</taxon>
        <taxon>Corynebacteriaceae</taxon>
        <taxon>Corynebacterium</taxon>
    </lineage>
</organism>
<dbReference type="PROSITE" id="PS50075">
    <property type="entry name" value="CARRIER"/>
    <property type="match status" value="1"/>
</dbReference>
<keyword evidence="2" id="KW-0597">Phosphoprotein</keyword>
<keyword evidence="1" id="KW-0596">Phosphopantetheine</keyword>